<dbReference type="AlphaFoldDB" id="A0A2S8HXR9"/>
<accession>A0A2S8HXR9</accession>
<evidence type="ECO:0000313" key="1">
    <source>
        <dbReference type="EMBL" id="PQP07350.1"/>
    </source>
</evidence>
<gene>
    <name evidence="1" type="ORF">C5615_37870</name>
</gene>
<organism evidence="1 2">
    <name type="scientific">Burkholderia cepacia</name>
    <name type="common">Pseudomonas cepacia</name>
    <dbReference type="NCBI Taxonomy" id="292"/>
    <lineage>
        <taxon>Bacteria</taxon>
        <taxon>Pseudomonadati</taxon>
        <taxon>Pseudomonadota</taxon>
        <taxon>Betaproteobacteria</taxon>
        <taxon>Burkholderiales</taxon>
        <taxon>Burkholderiaceae</taxon>
        <taxon>Burkholderia</taxon>
        <taxon>Burkholderia cepacia complex</taxon>
    </lineage>
</organism>
<reference evidence="1 2" key="1">
    <citation type="submission" date="2018-02" db="EMBL/GenBank/DDBJ databases">
        <title>Draft genome sequencing of Burkholderia cepacia Y14-15.</title>
        <authorList>
            <person name="Zheng B.-X."/>
        </authorList>
    </citation>
    <scope>NUCLEOTIDE SEQUENCE [LARGE SCALE GENOMIC DNA]</scope>
    <source>
        <strain evidence="1 2">Y14-15</strain>
    </source>
</reference>
<proteinExistence type="predicted"/>
<protein>
    <submittedName>
        <fullName evidence="1">Uncharacterized protein</fullName>
    </submittedName>
</protein>
<dbReference type="EMBL" id="PUIQ01000117">
    <property type="protein sequence ID" value="PQP07350.1"/>
    <property type="molecule type" value="Genomic_DNA"/>
</dbReference>
<comment type="caution">
    <text evidence="1">The sequence shown here is derived from an EMBL/GenBank/DDBJ whole genome shotgun (WGS) entry which is preliminary data.</text>
</comment>
<dbReference type="Proteomes" id="UP000238206">
    <property type="component" value="Unassembled WGS sequence"/>
</dbReference>
<sequence>MNREQPSGKRRSEEIFLYHHPLSQMPTSVLIGKSASRITMGPNVRVKPAAWPGYSGLSSFTFLYVALQTNRG</sequence>
<name>A0A2S8HXR9_BURCE</name>
<evidence type="ECO:0000313" key="2">
    <source>
        <dbReference type="Proteomes" id="UP000238206"/>
    </source>
</evidence>